<dbReference type="AlphaFoldDB" id="A0AAD8VAP7"/>
<protein>
    <submittedName>
        <fullName evidence="2">Uncharacterized protein</fullName>
    </submittedName>
</protein>
<dbReference type="RefSeq" id="XP_060420023.1">
    <property type="nucleotide sequence ID" value="XM_060550952.1"/>
</dbReference>
<reference evidence="2" key="1">
    <citation type="submission" date="2021-06" db="EMBL/GenBank/DDBJ databases">
        <title>Comparative genomics, transcriptomics and evolutionary studies reveal genomic signatures of adaptation to plant cell wall in hemibiotrophic fungi.</title>
        <authorList>
            <consortium name="DOE Joint Genome Institute"/>
            <person name="Baroncelli R."/>
            <person name="Diaz J.F."/>
            <person name="Benocci T."/>
            <person name="Peng M."/>
            <person name="Battaglia E."/>
            <person name="Haridas S."/>
            <person name="Andreopoulos W."/>
            <person name="Labutti K."/>
            <person name="Pangilinan J."/>
            <person name="Floch G.L."/>
            <person name="Makela M.R."/>
            <person name="Henrissat B."/>
            <person name="Grigoriev I.V."/>
            <person name="Crouch J.A."/>
            <person name="De Vries R.P."/>
            <person name="Sukno S.A."/>
            <person name="Thon M.R."/>
        </authorList>
    </citation>
    <scope>NUCLEOTIDE SEQUENCE</scope>
    <source>
        <strain evidence="2">CBS 125086</strain>
    </source>
</reference>
<evidence type="ECO:0000256" key="1">
    <source>
        <dbReference type="SAM" id="Phobius"/>
    </source>
</evidence>
<evidence type="ECO:0000313" key="2">
    <source>
        <dbReference type="EMBL" id="KAK1599434.1"/>
    </source>
</evidence>
<keyword evidence="1" id="KW-0472">Membrane</keyword>
<accession>A0AAD8VAP7</accession>
<comment type="caution">
    <text evidence="2">The sequence shown here is derived from an EMBL/GenBank/DDBJ whole genome shotgun (WGS) entry which is preliminary data.</text>
</comment>
<proteinExistence type="predicted"/>
<dbReference type="EMBL" id="JAHLJV010000002">
    <property type="protein sequence ID" value="KAK1599434.1"/>
    <property type="molecule type" value="Genomic_DNA"/>
</dbReference>
<dbReference type="GeneID" id="85435192"/>
<feature type="transmembrane region" description="Helical" evidence="1">
    <location>
        <begin position="90"/>
        <end position="115"/>
    </location>
</feature>
<feature type="transmembrane region" description="Helical" evidence="1">
    <location>
        <begin position="127"/>
        <end position="148"/>
    </location>
</feature>
<keyword evidence="1" id="KW-1133">Transmembrane helix</keyword>
<organism evidence="2 3">
    <name type="scientific">Colletotrichum navitas</name>
    <dbReference type="NCBI Taxonomy" id="681940"/>
    <lineage>
        <taxon>Eukaryota</taxon>
        <taxon>Fungi</taxon>
        <taxon>Dikarya</taxon>
        <taxon>Ascomycota</taxon>
        <taxon>Pezizomycotina</taxon>
        <taxon>Sordariomycetes</taxon>
        <taxon>Hypocreomycetidae</taxon>
        <taxon>Glomerellales</taxon>
        <taxon>Glomerellaceae</taxon>
        <taxon>Colletotrichum</taxon>
        <taxon>Colletotrichum graminicola species complex</taxon>
    </lineage>
</organism>
<gene>
    <name evidence="2" type="ORF">LY79DRAFT_140819</name>
</gene>
<keyword evidence="3" id="KW-1185">Reference proteome</keyword>
<evidence type="ECO:0000313" key="3">
    <source>
        <dbReference type="Proteomes" id="UP001230504"/>
    </source>
</evidence>
<keyword evidence="1" id="KW-0812">Transmembrane</keyword>
<dbReference type="Proteomes" id="UP001230504">
    <property type="component" value="Unassembled WGS sequence"/>
</dbReference>
<name>A0AAD8VAP7_9PEZI</name>
<sequence length="155" mass="16952">MAKSPPERYQMNGTMASQINHCSLQLSLASSKSRTRFWMTCKTLHVKAKVIGIANLAVNLLGYELAVAGIRHEEGRVGVLFRRLRAEAGFVAVTPRLLIAFVVFIIPIFIFIIVVKISSGFGPKGTSAGVCIGVNVFQGLLIVIKLLFKSTFWDG</sequence>